<dbReference type="PROSITE" id="PS00101">
    <property type="entry name" value="HEXAPEP_TRANSFERASES"/>
    <property type="match status" value="1"/>
</dbReference>
<accession>A0A2U2DKM1</accession>
<dbReference type="PANTHER" id="PTHR23416:SF23">
    <property type="entry name" value="ACETYLTRANSFERASE C18B11.09C-RELATED"/>
    <property type="match status" value="1"/>
</dbReference>
<name>A0A2U2DKM1_9HYPH</name>
<evidence type="ECO:0000313" key="6">
    <source>
        <dbReference type="EMBL" id="PWE53856.1"/>
    </source>
</evidence>
<dbReference type="InterPro" id="IPR018357">
    <property type="entry name" value="Hexapep_transf_CS"/>
</dbReference>
<evidence type="ECO:0000256" key="4">
    <source>
        <dbReference type="ARBA" id="ARBA00023315"/>
    </source>
</evidence>
<evidence type="ECO:0000256" key="3">
    <source>
        <dbReference type="ARBA" id="ARBA00022737"/>
    </source>
</evidence>
<evidence type="ECO:0000259" key="5">
    <source>
        <dbReference type="SMART" id="SM01266"/>
    </source>
</evidence>
<dbReference type="OrthoDB" id="9815592at2"/>
<dbReference type="EMBL" id="QFBC01000013">
    <property type="protein sequence ID" value="PWE53856.1"/>
    <property type="molecule type" value="Genomic_DNA"/>
</dbReference>
<dbReference type="InterPro" id="IPR051159">
    <property type="entry name" value="Hexapeptide_acetyltransf"/>
</dbReference>
<keyword evidence="7" id="KW-1185">Reference proteome</keyword>
<proteinExistence type="inferred from homology"/>
<keyword evidence="3" id="KW-0677">Repeat</keyword>
<comment type="caution">
    <text evidence="6">The sequence shown here is derived from an EMBL/GenBank/DDBJ whole genome shotgun (WGS) entry which is preliminary data.</text>
</comment>
<dbReference type="InterPro" id="IPR001451">
    <property type="entry name" value="Hexapep"/>
</dbReference>
<sequence>MAAGEWYNCLDPELDALRWTARAAVHAHNNLLPSERGALAPALRTLLAEAADDCFVEAPFHCAYGLNIHLGRRVYLNAGCVILDSAKVRIGDGAMLGPSVHIYCADHHRDVALRKRGIERARPVEIGADAWIGGGAIILPGITIGAAAIVGAGAVVTRDVAAGATVAGNPARAIGNGPAGSKKGRRSDPP</sequence>
<evidence type="ECO:0000256" key="2">
    <source>
        <dbReference type="ARBA" id="ARBA00022679"/>
    </source>
</evidence>
<dbReference type="GO" id="GO:0016407">
    <property type="term" value="F:acetyltransferase activity"/>
    <property type="evidence" value="ECO:0007669"/>
    <property type="project" value="InterPro"/>
</dbReference>
<keyword evidence="2 6" id="KW-0808">Transferase</keyword>
<organism evidence="6 7">
    <name type="scientific">Metarhizobium album</name>
    <dbReference type="NCBI Taxonomy" id="2182425"/>
    <lineage>
        <taxon>Bacteria</taxon>
        <taxon>Pseudomonadati</taxon>
        <taxon>Pseudomonadota</taxon>
        <taxon>Alphaproteobacteria</taxon>
        <taxon>Hyphomicrobiales</taxon>
        <taxon>Rhizobiaceae</taxon>
        <taxon>Metarhizobium</taxon>
    </lineage>
</organism>
<dbReference type="CDD" id="cd03357">
    <property type="entry name" value="LbH_MAT_GAT"/>
    <property type="match status" value="1"/>
</dbReference>
<dbReference type="PANTHER" id="PTHR23416">
    <property type="entry name" value="SIALIC ACID SYNTHASE-RELATED"/>
    <property type="match status" value="1"/>
</dbReference>
<dbReference type="SUPFAM" id="SSF51161">
    <property type="entry name" value="Trimeric LpxA-like enzymes"/>
    <property type="match status" value="1"/>
</dbReference>
<keyword evidence="4" id="KW-0012">Acyltransferase</keyword>
<evidence type="ECO:0000256" key="1">
    <source>
        <dbReference type="ARBA" id="ARBA00007274"/>
    </source>
</evidence>
<evidence type="ECO:0000313" key="7">
    <source>
        <dbReference type="Proteomes" id="UP000245252"/>
    </source>
</evidence>
<dbReference type="GO" id="GO:0005829">
    <property type="term" value="C:cytosol"/>
    <property type="evidence" value="ECO:0007669"/>
    <property type="project" value="TreeGrafter"/>
</dbReference>
<dbReference type="AlphaFoldDB" id="A0A2U2DKM1"/>
<comment type="similarity">
    <text evidence="1">Belongs to the transferase hexapeptide repeat family.</text>
</comment>
<feature type="domain" description="Maltose/galactoside acetyltransferase" evidence="5">
    <location>
        <begin position="1"/>
        <end position="52"/>
    </location>
</feature>
<dbReference type="Proteomes" id="UP000245252">
    <property type="component" value="Unassembled WGS sequence"/>
</dbReference>
<dbReference type="Pfam" id="PF12464">
    <property type="entry name" value="Mac"/>
    <property type="match status" value="1"/>
</dbReference>
<dbReference type="InterPro" id="IPR011004">
    <property type="entry name" value="Trimer_LpxA-like_sf"/>
</dbReference>
<dbReference type="InterPro" id="IPR024688">
    <property type="entry name" value="Mac_dom"/>
</dbReference>
<dbReference type="GO" id="GO:0008374">
    <property type="term" value="F:O-acyltransferase activity"/>
    <property type="evidence" value="ECO:0007669"/>
    <property type="project" value="TreeGrafter"/>
</dbReference>
<reference evidence="6 7" key="1">
    <citation type="submission" date="2018-05" db="EMBL/GenBank/DDBJ databases">
        <title>The draft genome of strain NS-104.</title>
        <authorList>
            <person name="Hang P."/>
            <person name="Jiang J."/>
        </authorList>
    </citation>
    <scope>NUCLEOTIDE SEQUENCE [LARGE SCALE GENOMIC DNA]</scope>
    <source>
        <strain evidence="6 7">NS-104</strain>
    </source>
</reference>
<dbReference type="Pfam" id="PF00132">
    <property type="entry name" value="Hexapep"/>
    <property type="match status" value="1"/>
</dbReference>
<dbReference type="Gene3D" id="2.160.10.10">
    <property type="entry name" value="Hexapeptide repeat proteins"/>
    <property type="match status" value="1"/>
</dbReference>
<gene>
    <name evidence="6" type="ORF">DEM27_23330</name>
</gene>
<dbReference type="SMART" id="SM01266">
    <property type="entry name" value="Mac"/>
    <property type="match status" value="1"/>
</dbReference>
<dbReference type="RefSeq" id="WP_109460652.1">
    <property type="nucleotide sequence ID" value="NZ_QFBC01000013.1"/>
</dbReference>
<protein>
    <submittedName>
        <fullName evidence="6">Maltose acetyltransferase</fullName>
    </submittedName>
</protein>